<accession>A0A060PQ41</accession>
<dbReference type="GO" id="GO:0005829">
    <property type="term" value="C:cytosol"/>
    <property type="evidence" value="ECO:0007669"/>
    <property type="project" value="TreeGrafter"/>
</dbReference>
<gene>
    <name evidence="4" type="primary">pdxJ</name>
    <name evidence="6" type="ORF">NY40_0605</name>
</gene>
<evidence type="ECO:0000313" key="7">
    <source>
        <dbReference type="Proteomes" id="UP000031662"/>
    </source>
</evidence>
<dbReference type="PANTHER" id="PTHR30456:SF0">
    <property type="entry name" value="PYRIDOXINE 5'-PHOSPHATE SYNTHASE"/>
    <property type="match status" value="1"/>
</dbReference>
<evidence type="ECO:0000256" key="5">
    <source>
        <dbReference type="NCBIfam" id="TIGR00559"/>
    </source>
</evidence>
<dbReference type="Pfam" id="PF03740">
    <property type="entry name" value="PdxJ"/>
    <property type="match status" value="1"/>
</dbReference>
<sequence>MRFGLNIDHIVTLREIRKTYEPEILEALFIAKNTHKVDLITIHLREDKRHIQNEDVLKLLEISPLPINIECSINAEITDFLCSLKNKPSKVTIVPENRNEVTTEGGLDCSLKGLGEVIRAYHNKGVEVSLFVDPLKDALHFAKEHQVKQVEFHTGVYANLHNALYSNANNQIHAISALKDKCPKELKEELHNAFLQLRRMSKEAFFMGIVVCAGHGLNYTNVKELLKIPSLRELNIGHSVISKAVLVGLEKAILEMAQLIKR</sequence>
<reference evidence="6 7" key="1">
    <citation type="submission" date="2013-11" db="EMBL/GenBank/DDBJ databases">
        <title>Estimation of Helicobacter pylori bacteriophage ecology using H. pylori isolates.</title>
        <authorList>
            <person name="Uchiyama J."/>
            <person name="Takemura-Uchiyama I."/>
            <person name="Ujihara T."/>
            <person name="Matsuzaki S."/>
        </authorList>
    </citation>
    <scope>NUCLEOTIDE SEQUENCE [LARGE SCALE GENOMIC DNA]</scope>
    <source>
        <strain evidence="6 7">NY40</strain>
    </source>
</reference>
<dbReference type="NCBIfam" id="NF003627">
    <property type="entry name" value="PRK05265.1-5"/>
    <property type="match status" value="1"/>
</dbReference>
<dbReference type="EMBL" id="AP014523">
    <property type="protein sequence ID" value="BAO97624.1"/>
    <property type="molecule type" value="Genomic_DNA"/>
</dbReference>
<evidence type="ECO:0000313" key="6">
    <source>
        <dbReference type="EMBL" id="BAO97624.1"/>
    </source>
</evidence>
<comment type="similarity">
    <text evidence="4">Belongs to the PNP synthase family.</text>
</comment>
<dbReference type="NCBIfam" id="TIGR00559">
    <property type="entry name" value="pdxJ"/>
    <property type="match status" value="1"/>
</dbReference>
<proteinExistence type="inferred from homology"/>
<dbReference type="EC" id="2.6.99.2" evidence="4 5"/>
<feature type="active site" description="Proton acceptor" evidence="4">
    <location>
        <position position="70"/>
    </location>
</feature>
<comment type="subunit">
    <text evidence="4">Homooctamer; tetramer of dimers.</text>
</comment>
<feature type="binding site" evidence="4">
    <location>
        <position position="17"/>
    </location>
    <ligand>
        <name>3-amino-2-oxopropyl phosphate</name>
        <dbReference type="ChEBI" id="CHEBI:57279"/>
    </ligand>
</feature>
<feature type="binding site" evidence="4">
    <location>
        <begin position="8"/>
        <end position="9"/>
    </location>
    <ligand>
        <name>1-deoxy-D-xylulose 5-phosphate</name>
        <dbReference type="ChEBI" id="CHEBI:57792"/>
    </ligand>
</feature>
<feature type="binding site" evidence="4">
    <location>
        <begin position="237"/>
        <end position="238"/>
    </location>
    <ligand>
        <name>3-amino-2-oxopropyl phosphate</name>
        <dbReference type="ChEBI" id="CHEBI:57279"/>
    </ligand>
</feature>
<evidence type="ECO:0000256" key="3">
    <source>
        <dbReference type="ARBA" id="ARBA00023096"/>
    </source>
</evidence>
<dbReference type="Proteomes" id="UP000031662">
    <property type="component" value="Chromosome"/>
</dbReference>
<dbReference type="SUPFAM" id="SSF63892">
    <property type="entry name" value="Pyridoxine 5'-phosphate synthase"/>
    <property type="match status" value="1"/>
</dbReference>
<dbReference type="UniPathway" id="UPA00244">
    <property type="reaction ID" value="UER00313"/>
</dbReference>
<protein>
    <recommendedName>
        <fullName evidence="4 5">Pyridoxine 5'-phosphate synthase</fullName>
        <shortName evidence="4">PNP synthase</shortName>
        <ecNumber evidence="4 5">2.6.99.2</ecNumber>
    </recommendedName>
</protein>
<dbReference type="CDD" id="cd00003">
    <property type="entry name" value="PNPsynthase"/>
    <property type="match status" value="1"/>
</dbReference>
<evidence type="ECO:0000256" key="4">
    <source>
        <dbReference type="HAMAP-Rule" id="MF_00279"/>
    </source>
</evidence>
<comment type="function">
    <text evidence="4">Catalyzes the complicated ring closure reaction between the two acyclic compounds 1-deoxy-D-xylulose-5-phosphate (DXP) and 3-amino-2-oxopropyl phosphate (1-amino-acetone-3-phosphate or AAP) to form pyridoxine 5'-phosphate (PNP) and inorganic phosphate.</text>
</comment>
<feature type="binding site" evidence="4">
    <location>
        <position position="216"/>
    </location>
    <ligand>
        <name>3-amino-2-oxopropyl phosphate</name>
        <dbReference type="ChEBI" id="CHEBI:57279"/>
    </ligand>
</feature>
<dbReference type="RefSeq" id="WP_041050328.1">
    <property type="nucleotide sequence ID" value="NZ_AP014523.1"/>
</dbReference>
<evidence type="ECO:0000256" key="1">
    <source>
        <dbReference type="ARBA" id="ARBA00022490"/>
    </source>
</evidence>
<dbReference type="FunFam" id="3.20.20.70:FF:000264">
    <property type="entry name" value="Pyridoxine 5'-phosphate synthase"/>
    <property type="match status" value="1"/>
</dbReference>
<feature type="site" description="Transition state stabilizer" evidence="4">
    <location>
        <position position="151"/>
    </location>
</feature>
<feature type="active site" description="Proton acceptor" evidence="4">
    <location>
        <position position="43"/>
    </location>
</feature>
<keyword evidence="3 4" id="KW-0664">Pyridoxine biosynthesis</keyword>
<organism evidence="6 7">
    <name type="scientific">Helicobacter pylori NY40</name>
    <dbReference type="NCBI Taxonomy" id="1426844"/>
    <lineage>
        <taxon>Bacteria</taxon>
        <taxon>Pseudomonadati</taxon>
        <taxon>Campylobacterota</taxon>
        <taxon>Epsilonproteobacteria</taxon>
        <taxon>Campylobacterales</taxon>
        <taxon>Helicobacteraceae</taxon>
        <taxon>Helicobacter</taxon>
    </lineage>
</organism>
<dbReference type="InterPro" id="IPR004569">
    <property type="entry name" value="PyrdxlP_synth_PdxJ"/>
</dbReference>
<feature type="binding site" evidence="4">
    <location>
        <position position="102"/>
    </location>
    <ligand>
        <name>1-deoxy-D-xylulose 5-phosphate</name>
        <dbReference type="ChEBI" id="CHEBI:57792"/>
    </ligand>
</feature>
<comment type="pathway">
    <text evidence="4">Cofactor biosynthesis; pyridoxine 5'-phosphate biosynthesis; pyridoxine 5'-phosphate from D-erythrose 4-phosphate: step 5/5.</text>
</comment>
<dbReference type="GO" id="GO:0033856">
    <property type="term" value="F:pyridoxine 5'-phosphate synthase activity"/>
    <property type="evidence" value="ECO:0007669"/>
    <property type="project" value="UniProtKB-UniRule"/>
</dbReference>
<dbReference type="HOGENOM" id="CLU_074563_0_0_7"/>
<dbReference type="AlphaFoldDB" id="A0A060PQ41"/>
<dbReference type="PANTHER" id="PTHR30456">
    <property type="entry name" value="PYRIDOXINE 5'-PHOSPHATE SYNTHASE"/>
    <property type="match status" value="1"/>
</dbReference>
<dbReference type="InterPro" id="IPR036130">
    <property type="entry name" value="Pyridoxine-5'_phos_synth"/>
</dbReference>
<comment type="subcellular location">
    <subcellularLocation>
        <location evidence="4">Cytoplasm</location>
    </subcellularLocation>
</comment>
<feature type="active site" description="Proton donor" evidence="4">
    <location>
        <position position="215"/>
    </location>
</feature>
<feature type="binding site" evidence="4">
    <location>
        <position position="45"/>
    </location>
    <ligand>
        <name>1-deoxy-D-xylulose 5-phosphate</name>
        <dbReference type="ChEBI" id="CHEBI:57792"/>
    </ligand>
</feature>
<feature type="binding site" evidence="4">
    <location>
        <position position="6"/>
    </location>
    <ligand>
        <name>3-amino-2-oxopropyl phosphate</name>
        <dbReference type="ChEBI" id="CHEBI:57279"/>
    </ligand>
</feature>
<name>A0A060PQ41_HELPX</name>
<keyword evidence="1 4" id="KW-0963">Cytoplasm</keyword>
<feature type="binding site" evidence="4">
    <location>
        <position position="50"/>
    </location>
    <ligand>
        <name>1-deoxy-D-xylulose 5-phosphate</name>
        <dbReference type="ChEBI" id="CHEBI:57792"/>
    </ligand>
</feature>
<dbReference type="Gene3D" id="3.20.20.70">
    <property type="entry name" value="Aldolase class I"/>
    <property type="match status" value="1"/>
</dbReference>
<dbReference type="NCBIfam" id="NF003625">
    <property type="entry name" value="PRK05265.1-3"/>
    <property type="match status" value="1"/>
</dbReference>
<dbReference type="HAMAP" id="MF_00279">
    <property type="entry name" value="PdxJ"/>
    <property type="match status" value="1"/>
</dbReference>
<dbReference type="GO" id="GO:0008615">
    <property type="term" value="P:pyridoxine biosynthetic process"/>
    <property type="evidence" value="ECO:0007669"/>
    <property type="project" value="UniProtKB-UniRule"/>
</dbReference>
<keyword evidence="2 4" id="KW-0808">Transferase</keyword>
<evidence type="ECO:0000256" key="2">
    <source>
        <dbReference type="ARBA" id="ARBA00022679"/>
    </source>
</evidence>
<comment type="catalytic activity">
    <reaction evidence="4">
        <text>3-amino-2-oxopropyl phosphate + 1-deoxy-D-xylulose 5-phosphate = pyridoxine 5'-phosphate + phosphate + 2 H2O + H(+)</text>
        <dbReference type="Rhea" id="RHEA:15265"/>
        <dbReference type="ChEBI" id="CHEBI:15377"/>
        <dbReference type="ChEBI" id="CHEBI:15378"/>
        <dbReference type="ChEBI" id="CHEBI:43474"/>
        <dbReference type="ChEBI" id="CHEBI:57279"/>
        <dbReference type="ChEBI" id="CHEBI:57792"/>
        <dbReference type="ChEBI" id="CHEBI:58589"/>
        <dbReference type="EC" id="2.6.99.2"/>
    </reaction>
</comment>
<dbReference type="InterPro" id="IPR013785">
    <property type="entry name" value="Aldolase_TIM"/>
</dbReference>